<proteinExistence type="predicted"/>
<accession>A0ABQ5A5L8</accession>
<dbReference type="PROSITE" id="PS50158">
    <property type="entry name" value="ZF_CCHC"/>
    <property type="match status" value="1"/>
</dbReference>
<sequence>MPVLRLDLQCLKDVAIYHRQVDEDNSVDACKTAKDMWQRVKRLMRGIVQNKVDRETRFNNEFDQFVAEPGEALVSVYNRFVQPMNDLERNDIMFQNVTVNTKFLNCLQPEWLKAKKVEKSHDPLALVAHTGSSSRTITPYYVTHPPSVVDYDDDYQGDVVQNNYEDPLTSAMNLLARAITERFSNPTNNRLRTSSNTRNQAIVQGDRRTLRTTSSGTAANVQCYNCCEKGHYASNCTKPRVQDSKYFMEQMLLAKQDEAGVILTDEHNNFLFVDASQMEEIKELNVNSGTVEYDNKVHESYALEQLARNAYKEAEKQQKFSQKVQQQNKVLTKQLESYKEKVQSILKRRMSENEDKYHETVIDIEARAKNNEDVVLKMGNSLHGIFMIGPKPMSFYDLKVKHGLGYTNPYTLKKAISQNLKLYDASCLDDSKIQMNVRDTEDILDDATTSQIKMKKKSQDPIAIDKKQNVWTIDYKKLNALYEYFVPQKELSAEQKYFPSTFISFKNSSNASSPYSSSETKPTVTPMPSANPMLVDLNKMENVFKTLFELLQTNSKRESIFYNSQEEIWLTNFCQQEAKPILHELHLHFEIFQKRFLRDIKEMKDIFDSTENDLCETSKQNELLKEQLLEAKIKHEIECCELLSHECVDNSMQDKIEKIQRASIEIQEGMQKQINILENDAYADVRTQNQDLLITISELNAKLKNAKKGLRAISSVRRPSHNDSFFKNNVLSKTKNSSEKVEVSDRANKTSNVASKNDNSNKNIVINDDIKNTLLVKNVLCVSCAKNVLIPCHDTCLAKYKLKVHLKVSRALFTTSRIVEDPASIVFKTRFSVKTVQSKSLDTTPVVSKTKIDAVTP</sequence>
<reference evidence="5" key="1">
    <citation type="journal article" date="2022" name="Int. J. Mol. Sci.">
        <title>Draft Genome of Tanacetum Coccineum: Genomic Comparison of Closely Related Tanacetum-Family Plants.</title>
        <authorList>
            <person name="Yamashiro T."/>
            <person name="Shiraishi A."/>
            <person name="Nakayama K."/>
            <person name="Satake H."/>
        </authorList>
    </citation>
    <scope>NUCLEOTIDE SEQUENCE</scope>
</reference>
<protein>
    <submittedName>
        <fullName evidence="5">Gag-pol polyprotein</fullName>
    </submittedName>
</protein>
<evidence type="ECO:0000313" key="5">
    <source>
        <dbReference type="EMBL" id="GJS96348.1"/>
    </source>
</evidence>
<evidence type="ECO:0000256" key="3">
    <source>
        <dbReference type="SAM" id="MobiDB-lite"/>
    </source>
</evidence>
<keyword evidence="1" id="KW-0479">Metal-binding</keyword>
<feature type="compositionally biased region" description="Polar residues" evidence="3">
    <location>
        <begin position="519"/>
        <end position="528"/>
    </location>
</feature>
<keyword evidence="1" id="KW-0863">Zinc-finger</keyword>
<feature type="coiled-coil region" evidence="2">
    <location>
        <begin position="321"/>
        <end position="348"/>
    </location>
</feature>
<feature type="domain" description="CCHC-type" evidence="4">
    <location>
        <begin position="223"/>
        <end position="238"/>
    </location>
</feature>
<dbReference type="Proteomes" id="UP001151760">
    <property type="component" value="Unassembled WGS sequence"/>
</dbReference>
<keyword evidence="2" id="KW-0175">Coiled coil</keyword>
<dbReference type="Gene3D" id="4.10.60.10">
    <property type="entry name" value="Zinc finger, CCHC-type"/>
    <property type="match status" value="1"/>
</dbReference>
<evidence type="ECO:0000313" key="6">
    <source>
        <dbReference type="Proteomes" id="UP001151760"/>
    </source>
</evidence>
<feature type="region of interest" description="Disordered" evidence="3">
    <location>
        <begin position="508"/>
        <end position="529"/>
    </location>
</feature>
<comment type="caution">
    <text evidence="5">The sequence shown here is derived from an EMBL/GenBank/DDBJ whole genome shotgun (WGS) entry which is preliminary data.</text>
</comment>
<keyword evidence="6" id="KW-1185">Reference proteome</keyword>
<dbReference type="InterPro" id="IPR001878">
    <property type="entry name" value="Znf_CCHC"/>
</dbReference>
<name>A0ABQ5A5L8_9ASTR</name>
<dbReference type="InterPro" id="IPR036875">
    <property type="entry name" value="Znf_CCHC_sf"/>
</dbReference>
<feature type="compositionally biased region" description="Low complexity" evidence="3">
    <location>
        <begin position="508"/>
        <end position="518"/>
    </location>
</feature>
<organism evidence="5 6">
    <name type="scientific">Tanacetum coccineum</name>
    <dbReference type="NCBI Taxonomy" id="301880"/>
    <lineage>
        <taxon>Eukaryota</taxon>
        <taxon>Viridiplantae</taxon>
        <taxon>Streptophyta</taxon>
        <taxon>Embryophyta</taxon>
        <taxon>Tracheophyta</taxon>
        <taxon>Spermatophyta</taxon>
        <taxon>Magnoliopsida</taxon>
        <taxon>eudicotyledons</taxon>
        <taxon>Gunneridae</taxon>
        <taxon>Pentapetalae</taxon>
        <taxon>asterids</taxon>
        <taxon>campanulids</taxon>
        <taxon>Asterales</taxon>
        <taxon>Asteraceae</taxon>
        <taxon>Asteroideae</taxon>
        <taxon>Anthemideae</taxon>
        <taxon>Anthemidinae</taxon>
        <taxon>Tanacetum</taxon>
    </lineage>
</organism>
<gene>
    <name evidence="5" type="ORF">Tco_0803316</name>
</gene>
<dbReference type="EMBL" id="BQNB010011880">
    <property type="protein sequence ID" value="GJS96348.1"/>
    <property type="molecule type" value="Genomic_DNA"/>
</dbReference>
<keyword evidence="1" id="KW-0862">Zinc</keyword>
<reference evidence="5" key="2">
    <citation type="submission" date="2022-01" db="EMBL/GenBank/DDBJ databases">
        <authorList>
            <person name="Yamashiro T."/>
            <person name="Shiraishi A."/>
            <person name="Satake H."/>
            <person name="Nakayama K."/>
        </authorList>
    </citation>
    <scope>NUCLEOTIDE SEQUENCE</scope>
</reference>
<dbReference type="SUPFAM" id="SSF57756">
    <property type="entry name" value="Retrovirus zinc finger-like domains"/>
    <property type="match status" value="1"/>
</dbReference>
<evidence type="ECO:0000256" key="2">
    <source>
        <dbReference type="SAM" id="Coils"/>
    </source>
</evidence>
<evidence type="ECO:0000256" key="1">
    <source>
        <dbReference type="PROSITE-ProRule" id="PRU00047"/>
    </source>
</evidence>
<evidence type="ECO:0000259" key="4">
    <source>
        <dbReference type="PROSITE" id="PS50158"/>
    </source>
</evidence>